<dbReference type="AlphaFoldDB" id="A0A2K8UHN3"/>
<accession>A0A2K8UHN3</accession>
<reference evidence="2 3" key="1">
    <citation type="submission" date="2017-03" db="EMBL/GenBank/DDBJ databases">
        <title>Complete genome sequence of Candidatus 'Thiodictyon syntrophicum' sp. nov. strain Cad16T, a photolithoautotroph purple sulfur bacterium isolated from an alpine meromictic lake.</title>
        <authorList>
            <person name="Luedin S.M."/>
            <person name="Pothier J.F."/>
            <person name="Danza F."/>
            <person name="Storelli N."/>
            <person name="Wittwer M."/>
            <person name="Tonolla M."/>
        </authorList>
    </citation>
    <scope>NUCLEOTIDE SEQUENCE [LARGE SCALE GENOMIC DNA]</scope>
    <source>
        <strain evidence="2 3">Cad16T</strain>
        <plasmid evidence="3">Plasmid pts417</plasmid>
    </source>
</reference>
<dbReference type="EMBL" id="CP020371">
    <property type="protein sequence ID" value="AUB85032.1"/>
    <property type="molecule type" value="Genomic_DNA"/>
</dbReference>
<organism evidence="2 3">
    <name type="scientific">Candidatus Thiodictyon syntrophicum</name>
    <dbReference type="NCBI Taxonomy" id="1166950"/>
    <lineage>
        <taxon>Bacteria</taxon>
        <taxon>Pseudomonadati</taxon>
        <taxon>Pseudomonadota</taxon>
        <taxon>Gammaproteobacteria</taxon>
        <taxon>Chromatiales</taxon>
        <taxon>Chromatiaceae</taxon>
        <taxon>Thiodictyon</taxon>
    </lineage>
</organism>
<dbReference type="InterPro" id="IPR001087">
    <property type="entry name" value="GDSL"/>
</dbReference>
<evidence type="ECO:0008006" key="4">
    <source>
        <dbReference type="Google" id="ProtNLM"/>
    </source>
</evidence>
<dbReference type="InterPro" id="IPR036514">
    <property type="entry name" value="SGNH_hydro_sf"/>
</dbReference>
<evidence type="ECO:0000313" key="2">
    <source>
        <dbReference type="EMBL" id="AUB85032.1"/>
    </source>
</evidence>
<dbReference type="Proteomes" id="UP000232638">
    <property type="component" value="Plasmid pTs417"/>
</dbReference>
<evidence type="ECO:0000313" key="3">
    <source>
        <dbReference type="Proteomes" id="UP000232638"/>
    </source>
</evidence>
<protein>
    <recommendedName>
        <fullName evidence="4">GDSL family lipase</fullName>
    </recommendedName>
</protein>
<evidence type="ECO:0000256" key="1">
    <source>
        <dbReference type="SAM" id="SignalP"/>
    </source>
</evidence>
<proteinExistence type="predicted"/>
<sequence>MVLMAAALLLGSAAAATSAAPITRIVAFGDSNVDIGSAFTINPATVPAPNVNGRFSNGPLTMEYVATDLGVPLTNYGVAGAWSGTDNNFRIVGTTPPDLANTGVLRQLDTWEASLAGGTADPNALFVYWAGSNDLFEWSGINLTLQERIDGVKANLTTAMQRLDAGGAQRILVGTRTPRDLLDNANDQRGQALNAELRTLIPLLDATYGARIELFDAGGAMQTQLRPAALAQ</sequence>
<dbReference type="Gene3D" id="3.40.50.1110">
    <property type="entry name" value="SGNH hydrolase"/>
    <property type="match status" value="1"/>
</dbReference>
<gene>
    <name evidence="2" type="ORF">THSYN_29275</name>
</gene>
<dbReference type="KEGG" id="tsy:THSYN_29275"/>
<geneLocation type="plasmid" evidence="3">
    <name>pts417</name>
</geneLocation>
<feature type="signal peptide" evidence="1">
    <location>
        <begin position="1"/>
        <end position="19"/>
    </location>
</feature>
<dbReference type="Pfam" id="PF00657">
    <property type="entry name" value="Lipase_GDSL"/>
    <property type="match status" value="1"/>
</dbReference>
<dbReference type="GO" id="GO:0016788">
    <property type="term" value="F:hydrolase activity, acting on ester bonds"/>
    <property type="evidence" value="ECO:0007669"/>
    <property type="project" value="InterPro"/>
</dbReference>
<keyword evidence="3" id="KW-1185">Reference proteome</keyword>
<keyword evidence="1" id="KW-0732">Signal</keyword>
<dbReference type="SUPFAM" id="SSF52266">
    <property type="entry name" value="SGNH hydrolase"/>
    <property type="match status" value="1"/>
</dbReference>
<feature type="chain" id="PRO_5014726673" description="GDSL family lipase" evidence="1">
    <location>
        <begin position="20"/>
        <end position="232"/>
    </location>
</feature>
<name>A0A2K8UHN3_9GAMM</name>
<keyword evidence="2" id="KW-0614">Plasmid</keyword>